<dbReference type="AlphaFoldDB" id="A0ABD2L121"/>
<feature type="transmembrane region" description="Helical" evidence="1">
    <location>
        <begin position="147"/>
        <end position="169"/>
    </location>
</feature>
<keyword evidence="1" id="KW-0812">Transmembrane</keyword>
<feature type="chain" id="PRO_5044827999" evidence="2">
    <location>
        <begin position="29"/>
        <end position="186"/>
    </location>
</feature>
<keyword evidence="4" id="KW-1185">Reference proteome</keyword>
<gene>
    <name evidence="3" type="ORF">niasHT_011458</name>
</gene>
<accession>A0ABD2L121</accession>
<evidence type="ECO:0000313" key="4">
    <source>
        <dbReference type="Proteomes" id="UP001620626"/>
    </source>
</evidence>
<dbReference type="EMBL" id="JBICBT010000581">
    <property type="protein sequence ID" value="KAL3108908.1"/>
    <property type="molecule type" value="Genomic_DNA"/>
</dbReference>
<dbReference type="Proteomes" id="UP001620626">
    <property type="component" value="Unassembled WGS sequence"/>
</dbReference>
<keyword evidence="2" id="KW-0732">Signal</keyword>
<keyword evidence="1" id="KW-1133">Transmembrane helix</keyword>
<sequence length="186" mass="20813">MPMPSIISTATFVAVVIFTCAFLDLCQALTLTCKSRSIMEKKNKQSTDSVLCENGQDVCRAFFCVANHSLLFIQWDCATFSKKDKCPQKDGPNTANSVRAEHGLPQSDDWHCVCEFGQVGKDMDNEHIYKMDPPEPTPMADSAVRAFVSPLFVLSFLYWVILPLSTALYHQLHSLAWADQAKGRIM</sequence>
<protein>
    <submittedName>
        <fullName evidence="3">Uncharacterized protein</fullName>
    </submittedName>
</protein>
<evidence type="ECO:0000313" key="3">
    <source>
        <dbReference type="EMBL" id="KAL3108908.1"/>
    </source>
</evidence>
<evidence type="ECO:0000256" key="1">
    <source>
        <dbReference type="SAM" id="Phobius"/>
    </source>
</evidence>
<keyword evidence="1" id="KW-0472">Membrane</keyword>
<name>A0ABD2L121_9BILA</name>
<reference evidence="3 4" key="1">
    <citation type="submission" date="2024-10" db="EMBL/GenBank/DDBJ databases">
        <authorList>
            <person name="Kim D."/>
        </authorList>
    </citation>
    <scope>NUCLEOTIDE SEQUENCE [LARGE SCALE GENOMIC DNA]</scope>
    <source>
        <strain evidence="3">BH-2024</strain>
    </source>
</reference>
<proteinExistence type="predicted"/>
<feature type="signal peptide" evidence="2">
    <location>
        <begin position="1"/>
        <end position="28"/>
    </location>
</feature>
<comment type="caution">
    <text evidence="3">The sequence shown here is derived from an EMBL/GenBank/DDBJ whole genome shotgun (WGS) entry which is preliminary data.</text>
</comment>
<evidence type="ECO:0000256" key="2">
    <source>
        <dbReference type="SAM" id="SignalP"/>
    </source>
</evidence>
<organism evidence="3 4">
    <name type="scientific">Heterodera trifolii</name>
    <dbReference type="NCBI Taxonomy" id="157864"/>
    <lineage>
        <taxon>Eukaryota</taxon>
        <taxon>Metazoa</taxon>
        <taxon>Ecdysozoa</taxon>
        <taxon>Nematoda</taxon>
        <taxon>Chromadorea</taxon>
        <taxon>Rhabditida</taxon>
        <taxon>Tylenchina</taxon>
        <taxon>Tylenchomorpha</taxon>
        <taxon>Tylenchoidea</taxon>
        <taxon>Heteroderidae</taxon>
        <taxon>Heteroderinae</taxon>
        <taxon>Heterodera</taxon>
    </lineage>
</organism>